<dbReference type="SUPFAM" id="SSF53300">
    <property type="entry name" value="vWA-like"/>
    <property type="match status" value="1"/>
</dbReference>
<organism evidence="1 2">
    <name type="scientific">Pseudooceanicola marinus</name>
    <dbReference type="NCBI Taxonomy" id="396013"/>
    <lineage>
        <taxon>Bacteria</taxon>
        <taxon>Pseudomonadati</taxon>
        <taxon>Pseudomonadota</taxon>
        <taxon>Alphaproteobacteria</taxon>
        <taxon>Rhodobacterales</taxon>
        <taxon>Paracoccaceae</taxon>
        <taxon>Pseudooceanicola</taxon>
    </lineage>
</organism>
<evidence type="ECO:0000313" key="2">
    <source>
        <dbReference type="Proteomes" id="UP000193963"/>
    </source>
</evidence>
<name>A0A1X6Z1F2_9RHOB</name>
<dbReference type="EMBL" id="FWFN01000003">
    <property type="protein sequence ID" value="SLN37619.1"/>
    <property type="molecule type" value="Genomic_DNA"/>
</dbReference>
<proteinExistence type="predicted"/>
<dbReference type="OrthoDB" id="9792179at2"/>
<evidence type="ECO:0000313" key="1">
    <source>
        <dbReference type="EMBL" id="SLN37619.1"/>
    </source>
</evidence>
<dbReference type="InterPro" id="IPR010607">
    <property type="entry name" value="DUF1194"/>
</dbReference>
<dbReference type="AlphaFoldDB" id="A0A1X6Z1F2"/>
<keyword evidence="2" id="KW-1185">Reference proteome</keyword>
<dbReference type="Pfam" id="PF06707">
    <property type="entry name" value="DUF1194"/>
    <property type="match status" value="1"/>
</dbReference>
<reference evidence="1 2" key="1">
    <citation type="submission" date="2017-03" db="EMBL/GenBank/DDBJ databases">
        <authorList>
            <person name="Afonso C.L."/>
            <person name="Miller P.J."/>
            <person name="Scott M.A."/>
            <person name="Spackman E."/>
            <person name="Goraichik I."/>
            <person name="Dimitrov K.M."/>
            <person name="Suarez D.L."/>
            <person name="Swayne D.E."/>
        </authorList>
    </citation>
    <scope>NUCLEOTIDE SEQUENCE [LARGE SCALE GENOMIC DNA]</scope>
    <source>
        <strain evidence="1 2">CECT 7751</strain>
    </source>
</reference>
<dbReference type="InterPro" id="IPR036465">
    <property type="entry name" value="vWFA_dom_sf"/>
</dbReference>
<dbReference type="Gene3D" id="3.40.50.410">
    <property type="entry name" value="von Willebrand factor, type A domain"/>
    <property type="match status" value="1"/>
</dbReference>
<evidence type="ECO:0008006" key="3">
    <source>
        <dbReference type="Google" id="ProtNLM"/>
    </source>
</evidence>
<dbReference type="Proteomes" id="UP000193963">
    <property type="component" value="Unassembled WGS sequence"/>
</dbReference>
<sequence>MRQGGRTAGLKRLALAGLFALPLSWLAAPVLAQQPCRLALALALDVSTSVDAREYALQRDGLAAALDDPDIRGVILNGAGPVALSVYEWSGRYQQAQILPWVLLSDNADIDAAVARIGAARRAWQGYPTAMGYALGHGAGLMAAAPACDRQVIDLSGDGVSNDGFGPDLAYRHFPFAGITVNGLAVTEGGADSEVVTYFLGQLRHGPGAFVEVARGYEDFRRAMTLKLFREMNDLRLGQGPSPEVPGCCG</sequence>
<dbReference type="RefSeq" id="WP_100148439.1">
    <property type="nucleotide sequence ID" value="NZ_FWFN01000003.1"/>
</dbReference>
<accession>A0A1X6Z1F2</accession>
<gene>
    <name evidence="1" type="ORF">PSM7751_01668</name>
</gene>
<protein>
    <recommendedName>
        <fullName evidence="3">VWFA domain-containing protein</fullName>
    </recommendedName>
</protein>